<feature type="transmembrane region" description="Helical" evidence="2">
    <location>
        <begin position="174"/>
        <end position="192"/>
    </location>
</feature>
<evidence type="ECO:0000313" key="4">
    <source>
        <dbReference type="Proteomes" id="UP000569914"/>
    </source>
</evidence>
<feature type="region of interest" description="Disordered" evidence="1">
    <location>
        <begin position="574"/>
        <end position="594"/>
    </location>
</feature>
<proteinExistence type="predicted"/>
<keyword evidence="2" id="KW-1133">Transmembrane helix</keyword>
<sequence length="1202" mass="129182">MNPTAQQVRWSLEDPLLAAVPLVLAWLVWSGAVNSDLGVALFVILVIAAAVIIGIEQQLAYRRDGESPVGSRQLPRVALVAAVTVFEPAGDPVAGAGRALAMLIIVAGLIVEPAIARGAASKLVFVHGLPGIPPLPEPRRWLPPAVLWASLGATVAGACFGWLAGIGVEIPGSWLWAVAAVLAALVTVAFLAETAGRIRRHREIERQLSGAVAAYGPRFVVYTARPDDASYQVAMWLPYLKRAGLPFLIVARDELPARVLAGLTDVPIVVRRTIGGLDDVIAPTLRAAFYVNASSGNGVFIRYGHLTHVYLGHGDSDKPPSYNPTHAMYDRIFAAGPAATRRYADHGVRIPADKFRVVGRPQVEGVQVVETGGGTGDGPVLYAPTWRGHVTETQLSSLPVGLRIVEALLARGRTVIFRPHPFSYHFAEDTALVEQIQRRLADDAAATGRAHVWGPAAESDRTVLDCTNESAAMIADVSAIVSDYLYSRKPFAMVAVPQDDPVRGDFVAQYPIARGAYVLDRDLANLEPVLDDLLGADPHAAVRAEIRADYLGDFPAEHYADAFVDAVRDAATETDPGNLHGLSEPDEPSRPSRRANLRRQLSALAGGAMAGALSALALAAVLIGAPEPVPVVLALAGVLLIGWLRRTQLVDLRDWESLLTFAGPARLLLAVGLGLNAAAGPVELATTVVVVLCVAAETAIKRGWGRHGVEVANLPSLRAELRQPALLRLTWPGSLAVIAAGWLGWVLPALGWLALGLAVLLLAVTAGALALAAARVHQVVAAEERLPQVVRELAPRFAAYFASPVGARYQLGMWLPYFDRIGEPYMIITRDLRMHREIAAMTSVPVIYRPSLGSLEEVIVPSLTTCFYVNNAVKNTHFIERRELTHVWLNHGDSEKPACYNPVHAIYDLIFAAGQAGIDRYARHGVDIPAEKFRIVGRPQVELIKRADLPVQVQQRPTVLYAPTWQGSFADTKVYSLPVGERIVQALLARGVRVIFRAHPFNYRFPAAVELIKKIQARLAADPAGGHVWGDAAEQAMSVEDCFNASDAMISDVSAVVSDYLHSAKPFAIVSVGRTPEDLVRDAPAALAGYLIEDDLGNLATALDDLLINDPKLDERASTRIYYLGDFPAETYADGFLDAARAVISRGPADEAVDGLAFRQAQRTFPPPRPEPAEPPRPEPAEPPRPEPVEGPGPVPRPADHG</sequence>
<feature type="transmembrane region" description="Helical" evidence="2">
    <location>
        <begin position="37"/>
        <end position="55"/>
    </location>
</feature>
<evidence type="ECO:0000256" key="2">
    <source>
        <dbReference type="SAM" id="Phobius"/>
    </source>
</evidence>
<accession>A0A7Y9IG45</accession>
<reference evidence="3 4" key="1">
    <citation type="submission" date="2020-07" db="EMBL/GenBank/DDBJ databases">
        <title>Sequencing the genomes of 1000 actinobacteria strains.</title>
        <authorList>
            <person name="Klenk H.-P."/>
        </authorList>
    </citation>
    <scope>NUCLEOTIDE SEQUENCE [LARGE SCALE GENOMIC DNA]</scope>
    <source>
        <strain evidence="3 4">DSM 22083</strain>
    </source>
</reference>
<dbReference type="EMBL" id="JACCBU010000001">
    <property type="protein sequence ID" value="NYE75604.1"/>
    <property type="molecule type" value="Genomic_DNA"/>
</dbReference>
<comment type="caution">
    <text evidence="3">The sequence shown here is derived from an EMBL/GenBank/DDBJ whole genome shotgun (WGS) entry which is preliminary data.</text>
</comment>
<keyword evidence="3" id="KW-0808">Transferase</keyword>
<keyword evidence="2" id="KW-0472">Membrane</keyword>
<keyword evidence="2" id="KW-0812">Transmembrane</keyword>
<feature type="transmembrane region" description="Helical" evidence="2">
    <location>
        <begin position="145"/>
        <end position="168"/>
    </location>
</feature>
<gene>
    <name evidence="3" type="ORF">BKA15_006933</name>
</gene>
<feature type="compositionally biased region" description="Pro residues" evidence="1">
    <location>
        <begin position="1189"/>
        <end position="1202"/>
    </location>
</feature>
<keyword evidence="4" id="KW-1185">Reference proteome</keyword>
<dbReference type="SUPFAM" id="SSF53756">
    <property type="entry name" value="UDP-Glycosyltransferase/glycogen phosphorylase"/>
    <property type="match status" value="1"/>
</dbReference>
<dbReference type="GO" id="GO:0047355">
    <property type="term" value="F:CDP-glycerol glycerophosphotransferase activity"/>
    <property type="evidence" value="ECO:0007669"/>
    <property type="project" value="InterPro"/>
</dbReference>
<evidence type="ECO:0000313" key="3">
    <source>
        <dbReference type="EMBL" id="NYE75604.1"/>
    </source>
</evidence>
<feature type="transmembrane region" description="Helical" evidence="2">
    <location>
        <begin position="629"/>
        <end position="646"/>
    </location>
</feature>
<dbReference type="Pfam" id="PF04464">
    <property type="entry name" value="Glyphos_transf"/>
    <property type="match status" value="2"/>
</dbReference>
<dbReference type="RefSeq" id="WP_179758083.1">
    <property type="nucleotide sequence ID" value="NZ_JACCBU010000001.1"/>
</dbReference>
<feature type="compositionally biased region" description="Basic and acidic residues" evidence="1">
    <location>
        <begin position="1171"/>
        <end position="1188"/>
    </location>
</feature>
<feature type="transmembrane region" description="Helical" evidence="2">
    <location>
        <begin position="601"/>
        <end position="623"/>
    </location>
</feature>
<dbReference type="Proteomes" id="UP000569914">
    <property type="component" value="Unassembled WGS sequence"/>
</dbReference>
<dbReference type="Gene3D" id="3.40.50.12580">
    <property type="match status" value="2"/>
</dbReference>
<feature type="transmembrane region" description="Helical" evidence="2">
    <location>
        <begin position="658"/>
        <end position="678"/>
    </location>
</feature>
<dbReference type="AlphaFoldDB" id="A0A7Y9IG45"/>
<feature type="transmembrane region" description="Helical" evidence="2">
    <location>
        <begin position="751"/>
        <end position="774"/>
    </location>
</feature>
<feature type="region of interest" description="Disordered" evidence="1">
    <location>
        <begin position="1161"/>
        <end position="1202"/>
    </location>
</feature>
<dbReference type="InterPro" id="IPR007554">
    <property type="entry name" value="Glycerophosphate_synth"/>
</dbReference>
<feature type="transmembrane region" description="Helical" evidence="2">
    <location>
        <begin position="12"/>
        <end position="31"/>
    </location>
</feature>
<dbReference type="GO" id="GO:0016020">
    <property type="term" value="C:membrane"/>
    <property type="evidence" value="ECO:0007669"/>
    <property type="project" value="InterPro"/>
</dbReference>
<feature type="transmembrane region" description="Helical" evidence="2">
    <location>
        <begin position="725"/>
        <end position="745"/>
    </location>
</feature>
<organism evidence="3 4">
    <name type="scientific">Microlunatus parietis</name>
    <dbReference type="NCBI Taxonomy" id="682979"/>
    <lineage>
        <taxon>Bacteria</taxon>
        <taxon>Bacillati</taxon>
        <taxon>Actinomycetota</taxon>
        <taxon>Actinomycetes</taxon>
        <taxon>Propionibacteriales</taxon>
        <taxon>Propionibacteriaceae</taxon>
        <taxon>Microlunatus</taxon>
    </lineage>
</organism>
<evidence type="ECO:0000256" key="1">
    <source>
        <dbReference type="SAM" id="MobiDB-lite"/>
    </source>
</evidence>
<protein>
    <submittedName>
        <fullName evidence="3">CDP-glycerol glycerophosphotransferase (TagB/SpsB family)</fullName>
    </submittedName>
</protein>
<name>A0A7Y9IG45_9ACTN</name>
<dbReference type="InterPro" id="IPR043148">
    <property type="entry name" value="TagF_C"/>
</dbReference>